<dbReference type="InterPro" id="IPR013783">
    <property type="entry name" value="Ig-like_fold"/>
</dbReference>
<dbReference type="PANTHER" id="PTHR14340">
    <property type="entry name" value="MICROFIBRIL-ASSOCIATED GLYCOPROTEIN 3"/>
    <property type="match status" value="1"/>
</dbReference>
<dbReference type="SMART" id="SM00408">
    <property type="entry name" value="IGc2"/>
    <property type="match status" value="3"/>
</dbReference>
<organism evidence="5 6">
    <name type="scientific">Astyanax mexicanus</name>
    <name type="common">Blind cave fish</name>
    <name type="synonym">Astyanax fasciatus mexicanus</name>
    <dbReference type="NCBI Taxonomy" id="7994"/>
    <lineage>
        <taxon>Eukaryota</taxon>
        <taxon>Metazoa</taxon>
        <taxon>Chordata</taxon>
        <taxon>Craniata</taxon>
        <taxon>Vertebrata</taxon>
        <taxon>Euteleostomi</taxon>
        <taxon>Actinopterygii</taxon>
        <taxon>Neopterygii</taxon>
        <taxon>Teleostei</taxon>
        <taxon>Ostariophysi</taxon>
        <taxon>Characiformes</taxon>
        <taxon>Characoidei</taxon>
        <taxon>Acestrorhamphidae</taxon>
        <taxon>Acestrorhamphinae</taxon>
        <taxon>Astyanax</taxon>
    </lineage>
</organism>
<accession>A0A8B9J7J9</accession>
<dbReference type="InterPro" id="IPR013098">
    <property type="entry name" value="Ig_I-set"/>
</dbReference>
<dbReference type="SUPFAM" id="SSF48726">
    <property type="entry name" value="Immunoglobulin"/>
    <property type="match status" value="3"/>
</dbReference>
<name>A0A8B9J7J9_ASTMX</name>
<dbReference type="Pfam" id="PF07679">
    <property type="entry name" value="I-set"/>
    <property type="match status" value="3"/>
</dbReference>
<keyword evidence="2" id="KW-0963">Cytoplasm</keyword>
<dbReference type="FunFam" id="2.60.40.10:FF:000107">
    <property type="entry name" value="Myosin, light chain kinase a"/>
    <property type="match status" value="1"/>
</dbReference>
<keyword evidence="3" id="KW-0393">Immunoglobulin domain</keyword>
<dbReference type="InterPro" id="IPR007110">
    <property type="entry name" value="Ig-like_dom"/>
</dbReference>
<dbReference type="InterPro" id="IPR003599">
    <property type="entry name" value="Ig_sub"/>
</dbReference>
<dbReference type="FunFam" id="2.60.40.10:FF:001476">
    <property type="entry name" value="titin isoform X1"/>
    <property type="match status" value="1"/>
</dbReference>
<dbReference type="FunFam" id="2.60.40.10:FF:000425">
    <property type="entry name" value="Myosin light chain kinase"/>
    <property type="match status" value="1"/>
</dbReference>
<dbReference type="GO" id="GO:0055013">
    <property type="term" value="P:cardiac muscle cell development"/>
    <property type="evidence" value="ECO:0007669"/>
    <property type="project" value="UniProtKB-ARBA"/>
</dbReference>
<dbReference type="PANTHER" id="PTHR14340:SF15">
    <property type="entry name" value="IG-LIKE DOMAIN-CONTAINING PROTEIN"/>
    <property type="match status" value="1"/>
</dbReference>
<evidence type="ECO:0000256" key="1">
    <source>
        <dbReference type="ARBA" id="ARBA00004496"/>
    </source>
</evidence>
<dbReference type="CDD" id="cd00096">
    <property type="entry name" value="Ig"/>
    <property type="match status" value="1"/>
</dbReference>
<reference evidence="5" key="1">
    <citation type="submission" date="2025-08" db="UniProtKB">
        <authorList>
            <consortium name="Ensembl"/>
        </authorList>
    </citation>
    <scope>IDENTIFICATION</scope>
</reference>
<dbReference type="GO" id="GO:0003007">
    <property type="term" value="P:heart morphogenesis"/>
    <property type="evidence" value="ECO:0007669"/>
    <property type="project" value="UniProtKB-ARBA"/>
</dbReference>
<dbReference type="Gene3D" id="2.60.40.10">
    <property type="entry name" value="Immunoglobulins"/>
    <property type="match status" value="3"/>
</dbReference>
<evidence type="ECO:0000313" key="5">
    <source>
        <dbReference type="Ensembl" id="ENSAMXP00005007606.1"/>
    </source>
</evidence>
<evidence type="ECO:0000259" key="4">
    <source>
        <dbReference type="PROSITE" id="PS50835"/>
    </source>
</evidence>
<dbReference type="PROSITE" id="PS50835">
    <property type="entry name" value="IG_LIKE"/>
    <property type="match status" value="2"/>
</dbReference>
<dbReference type="AlphaFoldDB" id="A0A8B9J7J9"/>
<dbReference type="GO" id="GO:0060298">
    <property type="term" value="P:positive regulation of sarcomere organization"/>
    <property type="evidence" value="ECO:0007669"/>
    <property type="project" value="UniProtKB-ARBA"/>
</dbReference>
<dbReference type="GO" id="GO:0045989">
    <property type="term" value="P:positive regulation of striated muscle contraction"/>
    <property type="evidence" value="ECO:0007669"/>
    <property type="project" value="UniProtKB-ARBA"/>
</dbReference>
<dbReference type="InterPro" id="IPR003598">
    <property type="entry name" value="Ig_sub2"/>
</dbReference>
<feature type="domain" description="Ig-like" evidence="4">
    <location>
        <begin position="320"/>
        <end position="410"/>
    </location>
</feature>
<feature type="domain" description="Ig-like" evidence="4">
    <location>
        <begin position="131"/>
        <end position="219"/>
    </location>
</feature>
<dbReference type="SMART" id="SM00409">
    <property type="entry name" value="IG"/>
    <property type="match status" value="3"/>
</dbReference>
<comment type="subcellular location">
    <subcellularLocation>
        <location evidence="1">Cytoplasm</location>
    </subcellularLocation>
</comment>
<dbReference type="Proteomes" id="UP000694621">
    <property type="component" value="Unplaced"/>
</dbReference>
<dbReference type="Ensembl" id="ENSAMXT00005008573.1">
    <property type="protein sequence ID" value="ENSAMXP00005007606.1"/>
    <property type="gene ID" value="ENSAMXG00005004525.1"/>
</dbReference>
<dbReference type="InterPro" id="IPR036179">
    <property type="entry name" value="Ig-like_dom_sf"/>
</dbReference>
<evidence type="ECO:0000313" key="6">
    <source>
        <dbReference type="Proteomes" id="UP000694621"/>
    </source>
</evidence>
<proteinExistence type="predicted"/>
<evidence type="ECO:0000256" key="3">
    <source>
        <dbReference type="ARBA" id="ARBA00023319"/>
    </source>
</evidence>
<evidence type="ECO:0000256" key="2">
    <source>
        <dbReference type="ARBA" id="ARBA00022490"/>
    </source>
</evidence>
<dbReference type="GO" id="GO:0005737">
    <property type="term" value="C:cytoplasm"/>
    <property type="evidence" value="ECO:0007669"/>
    <property type="project" value="UniProtKB-SubCell"/>
</dbReference>
<protein>
    <recommendedName>
        <fullName evidence="4">Ig-like domain-containing protein</fullName>
    </recommendedName>
</protein>
<sequence>MFNIFLLSHSKSAKSAALMEEIVKKEIVHEEVQSFTEIKASQTQLTMIEGQSVTLKANIPGASDVKWILNGVELVNSDVYRYGVSGNEHSLTIKSASSEHRGILTCEAKTEHGVVKCHFDSTIKQKCSDAPAFVVQPHSQNVNEGQDVVFSCEITGEPTPEVEWFKDNAMITLTSNMKLSRSKNVYKLEIKNATVEDTGKYTVKAKNQFGQSSVTASLNVITLVEEPVKMIVLEKSSEATGLQGSYSAFQMAAAVQEAAFRGSSMAQVQFQSMSASSMTSMTAQTMVATSSSSMMEMSSHSHVAGSSVRSVTLGRKGIPPKIEAAPEEISVESGKVLTVACAFSGDPVPDVEWSHSGRVLSGAPSGRFQIATTEDITTLIISGVKENDAGAYTLRLSNELGSDTATVNVSIRSM</sequence>